<dbReference type="InterPro" id="IPR013320">
    <property type="entry name" value="ConA-like_dom_sf"/>
</dbReference>
<reference evidence="2" key="1">
    <citation type="submission" date="2022-06" db="EMBL/GenBank/DDBJ databases">
        <title>Aeoliella straminimaris, a novel planctomycete from sediments.</title>
        <authorList>
            <person name="Vitorino I.R."/>
            <person name="Lage O.M."/>
        </authorList>
    </citation>
    <scope>NUCLEOTIDE SEQUENCE</scope>
    <source>
        <strain evidence="2">ICT_H6.2</strain>
    </source>
</reference>
<dbReference type="SUPFAM" id="SSF49899">
    <property type="entry name" value="Concanavalin A-like lectins/glucanases"/>
    <property type="match status" value="1"/>
</dbReference>
<dbReference type="Proteomes" id="UP001155241">
    <property type="component" value="Unassembled WGS sequence"/>
</dbReference>
<organism evidence="2 3">
    <name type="scientific">Aeoliella straminimaris</name>
    <dbReference type="NCBI Taxonomy" id="2954799"/>
    <lineage>
        <taxon>Bacteria</taxon>
        <taxon>Pseudomonadati</taxon>
        <taxon>Planctomycetota</taxon>
        <taxon>Planctomycetia</taxon>
        <taxon>Pirellulales</taxon>
        <taxon>Lacipirellulaceae</taxon>
        <taxon>Aeoliella</taxon>
    </lineage>
</organism>
<keyword evidence="3" id="KW-1185">Reference proteome</keyword>
<keyword evidence="1" id="KW-0732">Signal</keyword>
<protein>
    <submittedName>
        <fullName evidence="2">LamG domain-containing protein</fullName>
    </submittedName>
</protein>
<dbReference type="InterPro" id="IPR013424">
    <property type="entry name" value="Ice-binding_C"/>
</dbReference>
<evidence type="ECO:0000313" key="3">
    <source>
        <dbReference type="Proteomes" id="UP001155241"/>
    </source>
</evidence>
<dbReference type="AlphaFoldDB" id="A0A9X2JHU5"/>
<evidence type="ECO:0000256" key="1">
    <source>
        <dbReference type="SAM" id="SignalP"/>
    </source>
</evidence>
<sequence>MRKTTLCRLAFILALALASSANADGIADWLNAIQTSNPGYVKTQILTPTVDDIGNYSLATGGGVTYEFIYNADVGGVSSALMGAGYAPGNVGSDPGGLKLDQCCNTGKFGVTLFGAYDVNFATDSIFGVDTQAVFVMNGTGAELYVNGVLADTVNSSFLISGSVGIGQAYDNSTGGFDQLNGAILGVAVYDSALTAATIRNHYNAFVVPEPSALILVSSGLGGLAMIRRARRLENER</sequence>
<dbReference type="EMBL" id="JAMXLR010000070">
    <property type="protein sequence ID" value="MCO6046181.1"/>
    <property type="molecule type" value="Genomic_DNA"/>
</dbReference>
<proteinExistence type="predicted"/>
<gene>
    <name evidence="2" type="ORF">NG895_19960</name>
</gene>
<feature type="signal peptide" evidence="1">
    <location>
        <begin position="1"/>
        <end position="23"/>
    </location>
</feature>
<feature type="chain" id="PRO_5040720623" evidence="1">
    <location>
        <begin position="24"/>
        <end position="237"/>
    </location>
</feature>
<accession>A0A9X2JHU5</accession>
<name>A0A9X2JHU5_9BACT</name>
<dbReference type="NCBIfam" id="TIGR02595">
    <property type="entry name" value="PEP_CTERM"/>
    <property type="match status" value="1"/>
</dbReference>
<dbReference type="Gene3D" id="2.60.120.200">
    <property type="match status" value="1"/>
</dbReference>
<dbReference type="RefSeq" id="WP_252854296.1">
    <property type="nucleotide sequence ID" value="NZ_JAMXLR010000070.1"/>
</dbReference>
<dbReference type="Pfam" id="PF13385">
    <property type="entry name" value="Laminin_G_3"/>
    <property type="match status" value="1"/>
</dbReference>
<evidence type="ECO:0000313" key="2">
    <source>
        <dbReference type="EMBL" id="MCO6046181.1"/>
    </source>
</evidence>
<comment type="caution">
    <text evidence="2">The sequence shown here is derived from an EMBL/GenBank/DDBJ whole genome shotgun (WGS) entry which is preliminary data.</text>
</comment>